<protein>
    <submittedName>
        <fullName evidence="2">Hydrolase</fullName>
    </submittedName>
</protein>
<dbReference type="PATRIC" id="fig|652.5.peg.866"/>
<dbReference type="InterPro" id="IPR050228">
    <property type="entry name" value="Carboxylesterase_BioH"/>
</dbReference>
<dbReference type="PANTHER" id="PTHR43194:SF5">
    <property type="entry name" value="PIMELOYL-[ACYL-CARRIER PROTEIN] METHYL ESTER ESTERASE"/>
    <property type="match status" value="1"/>
</dbReference>
<evidence type="ECO:0000313" key="3">
    <source>
        <dbReference type="Proteomes" id="UP000058114"/>
    </source>
</evidence>
<dbReference type="Proteomes" id="UP000058114">
    <property type="component" value="Chromosome"/>
</dbReference>
<accession>A0A0S2SI88</accession>
<dbReference type="Gene3D" id="3.40.50.1820">
    <property type="entry name" value="alpha/beta hydrolase"/>
    <property type="match status" value="1"/>
</dbReference>
<evidence type="ECO:0000313" key="2">
    <source>
        <dbReference type="EMBL" id="ALP41416.1"/>
    </source>
</evidence>
<dbReference type="Pfam" id="PF00561">
    <property type="entry name" value="Abhydrolase_1"/>
    <property type="match status" value="1"/>
</dbReference>
<keyword evidence="2" id="KW-0378">Hydrolase</keyword>
<dbReference type="GO" id="GO:0016787">
    <property type="term" value="F:hydrolase activity"/>
    <property type="evidence" value="ECO:0007669"/>
    <property type="project" value="UniProtKB-KW"/>
</dbReference>
<dbReference type="PANTHER" id="PTHR43194">
    <property type="entry name" value="HYDROLASE ALPHA/BETA FOLD FAMILY"/>
    <property type="match status" value="1"/>
</dbReference>
<evidence type="ECO:0000259" key="1">
    <source>
        <dbReference type="Pfam" id="PF00561"/>
    </source>
</evidence>
<dbReference type="AlphaFoldDB" id="A0A0S2SI88"/>
<dbReference type="InterPro" id="IPR029058">
    <property type="entry name" value="AB_hydrolase_fold"/>
</dbReference>
<organism evidence="2 3">
    <name type="scientific">Aeromonas schubertii</name>
    <dbReference type="NCBI Taxonomy" id="652"/>
    <lineage>
        <taxon>Bacteria</taxon>
        <taxon>Pseudomonadati</taxon>
        <taxon>Pseudomonadota</taxon>
        <taxon>Gammaproteobacteria</taxon>
        <taxon>Aeromonadales</taxon>
        <taxon>Aeromonadaceae</taxon>
        <taxon>Aeromonas</taxon>
    </lineage>
</organism>
<reference evidence="2 3" key="2">
    <citation type="journal article" date="2016" name="Genome Announc.">
        <title>Complete Genome Sequence of the Highly Virulent Aeromonas schubertii Strain WL1483, Isolated from Diseased Snakehead Fish (Channa argus) in China.</title>
        <authorList>
            <person name="Liu L."/>
            <person name="Li N."/>
            <person name="Zhang D."/>
            <person name="Fu X."/>
            <person name="Shi C."/>
            <person name="Lin Q."/>
            <person name="Hao G."/>
        </authorList>
    </citation>
    <scope>NUCLEOTIDE SEQUENCE [LARGE SCALE GENOMIC DNA]</scope>
    <source>
        <strain evidence="2 3">WL1483</strain>
    </source>
</reference>
<dbReference type="EMBL" id="CP013067">
    <property type="protein sequence ID" value="ALP41416.1"/>
    <property type="molecule type" value="Genomic_DNA"/>
</dbReference>
<proteinExistence type="predicted"/>
<dbReference type="InterPro" id="IPR000073">
    <property type="entry name" value="AB_hydrolase_1"/>
</dbReference>
<gene>
    <name evidence="2" type="ORF">WL1483_1997</name>
</gene>
<reference evidence="3" key="1">
    <citation type="submission" date="2015-10" db="EMBL/GenBank/DDBJ databases">
        <title>Complete Genome Sequence of Aeromonas schubertii strain WL1483.</title>
        <authorList>
            <person name="Liu L."/>
        </authorList>
    </citation>
    <scope>NUCLEOTIDE SEQUENCE [LARGE SCALE GENOMIC DNA]</scope>
    <source>
        <strain evidence="3">WL1483</strain>
    </source>
</reference>
<dbReference type="RefSeq" id="WP_060584331.1">
    <property type="nucleotide sequence ID" value="NZ_CP013067.1"/>
</dbReference>
<dbReference type="SUPFAM" id="SSF53474">
    <property type="entry name" value="alpha/beta-Hydrolases"/>
    <property type="match status" value="1"/>
</dbReference>
<dbReference type="KEGG" id="asr:WL1483_1997"/>
<sequence length="273" mass="29333">MQSQTHTFIVNDSPLPCLQAGSGEPLLLIHGALANHTLWLEHIEQLSRHYTVYAPTLRHFGEAGKNGPFGLETHAIDLLALLEQLPCGPVHLAGWSYGADVALTAALMAPEQFISLYLVEPGCPGALDEQGIAAFMADAGAMFGPVFGQVGEGLLQEAVATLIDGSGGYAGYFAAQPLKWQQAQLAEADSLPKQLSQSERPDWSLGRLAILNMPTCIVQGADTRALFAQVCEAIGNAIPACDRLQVPHAGHLYPIEQPALFVQHLQRWLEQQA</sequence>
<feature type="domain" description="AB hydrolase-1" evidence="1">
    <location>
        <begin position="25"/>
        <end position="256"/>
    </location>
</feature>
<name>A0A0S2SI88_9GAMM</name>